<dbReference type="Proteomes" id="UP001144673">
    <property type="component" value="Unassembled WGS sequence"/>
</dbReference>
<evidence type="ECO:0000313" key="4">
    <source>
        <dbReference type="Proteomes" id="UP001144673"/>
    </source>
</evidence>
<organism evidence="3 4">
    <name type="scientific">Akanthomyces muscarius</name>
    <name type="common">Entomopathogenic fungus</name>
    <name type="synonym">Lecanicillium muscarium</name>
    <dbReference type="NCBI Taxonomy" id="2231603"/>
    <lineage>
        <taxon>Eukaryota</taxon>
        <taxon>Fungi</taxon>
        <taxon>Dikarya</taxon>
        <taxon>Ascomycota</taxon>
        <taxon>Pezizomycotina</taxon>
        <taxon>Sordariomycetes</taxon>
        <taxon>Hypocreomycetidae</taxon>
        <taxon>Hypocreales</taxon>
        <taxon>Cordycipitaceae</taxon>
        <taxon>Akanthomyces</taxon>
    </lineage>
</organism>
<gene>
    <name evidence="3" type="ORF">LMH87_008647</name>
</gene>
<feature type="region of interest" description="Disordered" evidence="1">
    <location>
        <begin position="265"/>
        <end position="293"/>
    </location>
</feature>
<feature type="compositionally biased region" description="Low complexity" evidence="1">
    <location>
        <begin position="461"/>
        <end position="479"/>
    </location>
</feature>
<protein>
    <submittedName>
        <fullName evidence="3">Uncharacterized protein</fullName>
    </submittedName>
</protein>
<feature type="compositionally biased region" description="Low complexity" evidence="1">
    <location>
        <begin position="443"/>
        <end position="452"/>
    </location>
</feature>
<dbReference type="AlphaFoldDB" id="A0A9W8UM62"/>
<name>A0A9W8UM62_AKAMU</name>
<feature type="region of interest" description="Disordered" evidence="1">
    <location>
        <begin position="943"/>
        <end position="972"/>
    </location>
</feature>
<feature type="region of interest" description="Disordered" evidence="1">
    <location>
        <begin position="350"/>
        <end position="389"/>
    </location>
</feature>
<keyword evidence="2" id="KW-0732">Signal</keyword>
<feature type="region of interest" description="Disordered" evidence="1">
    <location>
        <begin position="443"/>
        <end position="491"/>
    </location>
</feature>
<dbReference type="EMBL" id="JAJHUN010000006">
    <property type="protein sequence ID" value="KAJ4158105.1"/>
    <property type="molecule type" value="Genomic_DNA"/>
</dbReference>
<feature type="chain" id="PRO_5040825482" evidence="2">
    <location>
        <begin position="26"/>
        <end position="972"/>
    </location>
</feature>
<feature type="region of interest" description="Disordered" evidence="1">
    <location>
        <begin position="807"/>
        <end position="864"/>
    </location>
</feature>
<dbReference type="GeneID" id="80895806"/>
<evidence type="ECO:0000256" key="2">
    <source>
        <dbReference type="SAM" id="SignalP"/>
    </source>
</evidence>
<accession>A0A9W8UM62</accession>
<dbReference type="KEGG" id="amus:LMH87_008647"/>
<feature type="signal peptide" evidence="2">
    <location>
        <begin position="1"/>
        <end position="25"/>
    </location>
</feature>
<evidence type="ECO:0000256" key="1">
    <source>
        <dbReference type="SAM" id="MobiDB-lite"/>
    </source>
</evidence>
<evidence type="ECO:0000313" key="3">
    <source>
        <dbReference type="EMBL" id="KAJ4158105.1"/>
    </source>
</evidence>
<feature type="region of interest" description="Disordered" evidence="1">
    <location>
        <begin position="713"/>
        <end position="765"/>
    </location>
</feature>
<comment type="caution">
    <text evidence="3">The sequence shown here is derived from an EMBL/GenBank/DDBJ whole genome shotgun (WGS) entry which is preliminary data.</text>
</comment>
<proteinExistence type="predicted"/>
<reference evidence="3" key="1">
    <citation type="journal article" date="2023" name="Access Microbiol">
        <title>De-novo genome assembly for Akanthomyces muscarius, a biocontrol agent of insect agricultural pests.</title>
        <authorList>
            <person name="Erdos Z."/>
            <person name="Studholme D.J."/>
            <person name="Raymond B."/>
            <person name="Sharma M."/>
        </authorList>
    </citation>
    <scope>NUCLEOTIDE SEQUENCE</scope>
    <source>
        <strain evidence="3">Ve6</strain>
    </source>
</reference>
<keyword evidence="4" id="KW-1185">Reference proteome</keyword>
<dbReference type="RefSeq" id="XP_056056472.1">
    <property type="nucleotide sequence ID" value="XM_056201851.1"/>
</dbReference>
<feature type="compositionally biased region" description="Basic and acidic residues" evidence="1">
    <location>
        <begin position="812"/>
        <end position="821"/>
    </location>
</feature>
<sequence>MFPKTVKTTMLVVAMLSLGGHCGSGDTSRPAPWWGGSTRRSDCKLRFLARDVAHFIAQDAVLVKRAICSDSCCGTEHRYPKTVGLWTQIAPILTFIRVNSRPTGSPRGYPTLFVWYSRENHRSYLFFAFLGTKMAPVTYSAQELLRMKSIPARKEIYDELCQKLQKDLSLEDILRFPVNRSLPLIPEEETEKVTAAPNGNLAPVQQLDGTDSEWRYRGRTENESGEPQPISAPPGLVAQKDEGFQRFYKAVVSPSHVRVTAGGRIVPNTRASSSPTGKWSKEKSGSGSLFPARPLERDSADAAITNGTQYPYGVFPPMYPGYTPAMHGSAYPMFPWQIYNTFCLPPPMPQTAFPKASDKDNSRNQQDGVDDRQEGVDPSTHQNAAPMGGSRPYYFNGQWAMPHNPSLFAYGMPAFSGFPHPSMLGPVTAPTALQSTTSASVSATAAPASAPVKVDKPAVETAKPSPAAAASPTTQTTGSLPNPPISSIRPSEITKKQIDVLRGSLKYLEDQLLYNKHQIDEKWMEYQAHMVRQQVEQFEKNLENQKSFEESYYPKTKENSSASSVSITLPHASADEPSNRPPPNSLQDCMSNSVQMPWREKDREYFQAQQGINSTKSVSLFAPKRLGSTADPTKKPSTLPVHAALAPPFQPQNEGSGHSSFFSSRKPEIPYLIGMIPTGGNPDKARETGYQYVRDLTDDELRARHMYWGKTPHHLQRGLPKFDGKDFYPPSPTKDRSSESNDPLMDVQSESDGPRSANGSVYDPFRSLGRLRQRVVRGALGQTTQSEALARNSSCGSSIMERGASCTGKIGRQGEDARKNVDPAATTATASSRFNSESEEGEDGRSILFKGRKPAASAGTKSRNDIWQSMLNKGKSSGQLVPSTISSATAQGVLPQYRGHATAYLTPTIANTSAPARSTTANGKAAESGDLIQLKSPEIVQAENLPPAVANDNEPIRQDSLHKFNPQGILSQ</sequence>
<feature type="compositionally biased region" description="Polar residues" evidence="1">
    <location>
        <begin position="826"/>
        <end position="835"/>
    </location>
</feature>